<evidence type="ECO:0000313" key="3">
    <source>
        <dbReference type="Proteomes" id="UP000324897"/>
    </source>
</evidence>
<reference evidence="2 3" key="1">
    <citation type="journal article" date="2019" name="Sci. Rep.">
        <title>A high-quality genome of Eragrostis curvula grass provides insights into Poaceae evolution and supports new strategies to enhance forage quality.</title>
        <authorList>
            <person name="Carballo J."/>
            <person name="Santos B.A.C.M."/>
            <person name="Zappacosta D."/>
            <person name="Garbus I."/>
            <person name="Selva J.P."/>
            <person name="Gallo C.A."/>
            <person name="Diaz A."/>
            <person name="Albertini E."/>
            <person name="Caccamo M."/>
            <person name="Echenique V."/>
        </authorList>
    </citation>
    <scope>NUCLEOTIDE SEQUENCE [LARGE SCALE GENOMIC DNA]</scope>
    <source>
        <strain evidence="3">cv. Victoria</strain>
        <tissue evidence="2">Leaf</tissue>
    </source>
</reference>
<comment type="caution">
    <text evidence="2">The sequence shown here is derived from an EMBL/GenBank/DDBJ whole genome shotgun (WGS) entry which is preliminary data.</text>
</comment>
<dbReference type="AlphaFoldDB" id="A0A5J9TB46"/>
<protein>
    <submittedName>
        <fullName evidence="2">Uncharacterized protein</fullName>
    </submittedName>
</protein>
<proteinExistence type="predicted"/>
<feature type="non-terminal residue" evidence="2">
    <location>
        <position position="1"/>
    </location>
</feature>
<feature type="region of interest" description="Disordered" evidence="1">
    <location>
        <begin position="1"/>
        <end position="23"/>
    </location>
</feature>
<dbReference type="Gramene" id="TVU08640">
    <property type="protein sequence ID" value="TVU08640"/>
    <property type="gene ID" value="EJB05_42051"/>
</dbReference>
<dbReference type="EMBL" id="RWGY01000039">
    <property type="protein sequence ID" value="TVU08640.1"/>
    <property type="molecule type" value="Genomic_DNA"/>
</dbReference>
<feature type="compositionally biased region" description="Polar residues" evidence="1">
    <location>
        <begin position="9"/>
        <end position="22"/>
    </location>
</feature>
<evidence type="ECO:0000256" key="1">
    <source>
        <dbReference type="SAM" id="MobiDB-lite"/>
    </source>
</evidence>
<accession>A0A5J9TB46</accession>
<name>A0A5J9TB46_9POAL</name>
<gene>
    <name evidence="2" type="ORF">EJB05_42051</name>
</gene>
<sequence length="104" mass="11729">MSLLGHGTSKGTPSEQRVQSMERTLRRRCCEGNHHHHSVVRTLSLVYRKDVPMECRYADEFIALANAHKLLLCLQCARGLPDEDAGAWCLELPLATTEFLQVLP</sequence>
<dbReference type="Proteomes" id="UP000324897">
    <property type="component" value="Chromosome 3"/>
</dbReference>
<keyword evidence="3" id="KW-1185">Reference proteome</keyword>
<organism evidence="2 3">
    <name type="scientific">Eragrostis curvula</name>
    <name type="common">weeping love grass</name>
    <dbReference type="NCBI Taxonomy" id="38414"/>
    <lineage>
        <taxon>Eukaryota</taxon>
        <taxon>Viridiplantae</taxon>
        <taxon>Streptophyta</taxon>
        <taxon>Embryophyta</taxon>
        <taxon>Tracheophyta</taxon>
        <taxon>Spermatophyta</taxon>
        <taxon>Magnoliopsida</taxon>
        <taxon>Liliopsida</taxon>
        <taxon>Poales</taxon>
        <taxon>Poaceae</taxon>
        <taxon>PACMAD clade</taxon>
        <taxon>Chloridoideae</taxon>
        <taxon>Eragrostideae</taxon>
        <taxon>Eragrostidinae</taxon>
        <taxon>Eragrostis</taxon>
    </lineage>
</organism>
<evidence type="ECO:0000313" key="2">
    <source>
        <dbReference type="EMBL" id="TVU08640.1"/>
    </source>
</evidence>